<gene>
    <name evidence="8" type="ORF">SCHCODRAFT_230771</name>
</gene>
<dbReference type="Proteomes" id="UP000007431">
    <property type="component" value="Unassembled WGS sequence"/>
</dbReference>
<dbReference type="HOGENOM" id="CLU_727918_0_0_1"/>
<dbReference type="SMART" id="SM00355">
    <property type="entry name" value="ZnF_C2H2"/>
    <property type="match status" value="3"/>
</dbReference>
<evidence type="ECO:0000313" key="9">
    <source>
        <dbReference type="Proteomes" id="UP000007431"/>
    </source>
</evidence>
<evidence type="ECO:0000256" key="3">
    <source>
        <dbReference type="ARBA" id="ARBA00022771"/>
    </source>
</evidence>
<reference evidence="8 9" key="1">
    <citation type="journal article" date="2010" name="Nat. Biotechnol.">
        <title>Genome sequence of the model mushroom Schizophyllum commune.</title>
        <authorList>
            <person name="Ohm R.A."/>
            <person name="de Jong J.F."/>
            <person name="Lugones L.G."/>
            <person name="Aerts A."/>
            <person name="Kothe E."/>
            <person name="Stajich J.E."/>
            <person name="de Vries R.P."/>
            <person name="Record E."/>
            <person name="Levasseur A."/>
            <person name="Baker S.E."/>
            <person name="Bartholomew K.A."/>
            <person name="Coutinho P.M."/>
            <person name="Erdmann S."/>
            <person name="Fowler T.J."/>
            <person name="Gathman A.C."/>
            <person name="Lombard V."/>
            <person name="Henrissat B."/>
            <person name="Knabe N."/>
            <person name="Kuees U."/>
            <person name="Lilly W.W."/>
            <person name="Lindquist E."/>
            <person name="Lucas S."/>
            <person name="Magnuson J.K."/>
            <person name="Piumi F."/>
            <person name="Raudaskoski M."/>
            <person name="Salamov A."/>
            <person name="Schmutz J."/>
            <person name="Schwarze F.W.M.R."/>
            <person name="vanKuyk P.A."/>
            <person name="Horton J.S."/>
            <person name="Grigoriev I.V."/>
            <person name="Woesten H.A.B."/>
        </authorList>
    </citation>
    <scope>NUCLEOTIDE SEQUENCE [LARGE SCALE GENOMIC DNA]</scope>
    <source>
        <strain evidence="9">H4-8 / FGSC 9210</strain>
    </source>
</reference>
<dbReference type="PROSITE" id="PS00028">
    <property type="entry name" value="ZINC_FINGER_C2H2_1"/>
    <property type="match status" value="2"/>
</dbReference>
<feature type="compositionally biased region" description="Basic residues" evidence="6">
    <location>
        <begin position="101"/>
        <end position="117"/>
    </location>
</feature>
<feature type="region of interest" description="Disordered" evidence="6">
    <location>
        <begin position="1"/>
        <end position="21"/>
    </location>
</feature>
<evidence type="ECO:0000256" key="4">
    <source>
        <dbReference type="ARBA" id="ARBA00022833"/>
    </source>
</evidence>
<dbReference type="VEuPathDB" id="FungiDB:SCHCODRAFT_02576302"/>
<dbReference type="GeneID" id="9597868"/>
<dbReference type="InterPro" id="IPR013087">
    <property type="entry name" value="Znf_C2H2_type"/>
</dbReference>
<dbReference type="GO" id="GO:0000977">
    <property type="term" value="F:RNA polymerase II transcription regulatory region sequence-specific DNA binding"/>
    <property type="evidence" value="ECO:0007669"/>
    <property type="project" value="TreeGrafter"/>
</dbReference>
<dbReference type="eggNOG" id="KOG1721">
    <property type="taxonomic scope" value="Eukaryota"/>
</dbReference>
<keyword evidence="9" id="KW-1185">Reference proteome</keyword>
<sequence>MAKRPGPSRTQSKKDYTPETLPGFTRLRCDDCGKRVVNRRDQQRHANLHLPDTPEYEEIKNPYPCRWPGCTKRFSQKTPLRDHLNVQCPECRKGFRNAGGLHHHRERDHQYKSKKARGSRESPRTGPYTKKPKAKKAARTTSPTVSSPFEDVHGSTDSPLPVDAPTLASGSATAYVPELSPDASSSSGFAEPSSQPSPADAVFFSWTSDNIPACVPVAGPSHCYAPSPAEASYTFDAFLPAEVSYPVYGQNFNDFTNVPAQQPDDGLLFTPPRSSVSLPLDDPTIPQDFSNAPFDTSAFSVDSAFPVDATLPFDASNIPANSFGFDFAGFPMGAPLPPLYDPLFALDAPAPRSFEGQIPFSGRTPFNGQNSWNDQPPYLPTLPQLPIDFAYDSLEEAPRDTFASFRFTHP</sequence>
<evidence type="ECO:0000256" key="1">
    <source>
        <dbReference type="ARBA" id="ARBA00022723"/>
    </source>
</evidence>
<keyword evidence="4" id="KW-0862">Zinc</keyword>
<dbReference type="AlphaFoldDB" id="D8PS40"/>
<dbReference type="GO" id="GO:0008270">
    <property type="term" value="F:zinc ion binding"/>
    <property type="evidence" value="ECO:0007669"/>
    <property type="project" value="UniProtKB-KW"/>
</dbReference>
<keyword evidence="1" id="KW-0479">Metal-binding</keyword>
<evidence type="ECO:0000256" key="6">
    <source>
        <dbReference type="SAM" id="MobiDB-lite"/>
    </source>
</evidence>
<dbReference type="Pfam" id="PF00096">
    <property type="entry name" value="zf-C2H2"/>
    <property type="match status" value="1"/>
</dbReference>
<evidence type="ECO:0000256" key="2">
    <source>
        <dbReference type="ARBA" id="ARBA00022737"/>
    </source>
</evidence>
<evidence type="ECO:0000313" key="8">
    <source>
        <dbReference type="EMBL" id="EFJ03206.1"/>
    </source>
</evidence>
<proteinExistence type="predicted"/>
<dbReference type="KEGG" id="scm:SCHCO_02576302"/>
<feature type="domain" description="C2H2-type" evidence="7">
    <location>
        <begin position="86"/>
        <end position="114"/>
    </location>
</feature>
<dbReference type="InParanoid" id="D8PS40"/>
<dbReference type="GO" id="GO:0000981">
    <property type="term" value="F:DNA-binding transcription factor activity, RNA polymerase II-specific"/>
    <property type="evidence" value="ECO:0007669"/>
    <property type="project" value="TreeGrafter"/>
</dbReference>
<feature type="domain" description="C2H2-type" evidence="7">
    <location>
        <begin position="27"/>
        <end position="54"/>
    </location>
</feature>
<dbReference type="InterPro" id="IPR036236">
    <property type="entry name" value="Znf_C2H2_sf"/>
</dbReference>
<accession>D8PS40</accession>
<dbReference type="PANTHER" id="PTHR24409:SF295">
    <property type="entry name" value="AZ2-RELATED"/>
    <property type="match status" value="1"/>
</dbReference>
<dbReference type="RefSeq" id="XP_003038108.1">
    <property type="nucleotide sequence ID" value="XM_003038062.1"/>
</dbReference>
<dbReference type="OrthoDB" id="654211at2759"/>
<dbReference type="GO" id="GO:0005634">
    <property type="term" value="C:nucleus"/>
    <property type="evidence" value="ECO:0007669"/>
    <property type="project" value="TreeGrafter"/>
</dbReference>
<keyword evidence="2" id="KW-0677">Repeat</keyword>
<protein>
    <recommendedName>
        <fullName evidence="7">C2H2-type domain-containing protein</fullName>
    </recommendedName>
</protein>
<dbReference type="Gene3D" id="3.30.160.60">
    <property type="entry name" value="Classic Zinc Finger"/>
    <property type="match status" value="1"/>
</dbReference>
<dbReference type="PANTHER" id="PTHR24409">
    <property type="entry name" value="ZINC FINGER PROTEIN 142"/>
    <property type="match status" value="1"/>
</dbReference>
<keyword evidence="3 5" id="KW-0863">Zinc-finger</keyword>
<evidence type="ECO:0000256" key="5">
    <source>
        <dbReference type="PROSITE-ProRule" id="PRU00042"/>
    </source>
</evidence>
<organism evidence="9">
    <name type="scientific">Schizophyllum commune (strain H4-8 / FGSC 9210)</name>
    <name type="common">Split gill fungus</name>
    <dbReference type="NCBI Taxonomy" id="578458"/>
    <lineage>
        <taxon>Eukaryota</taxon>
        <taxon>Fungi</taxon>
        <taxon>Dikarya</taxon>
        <taxon>Basidiomycota</taxon>
        <taxon>Agaricomycotina</taxon>
        <taxon>Agaricomycetes</taxon>
        <taxon>Agaricomycetidae</taxon>
        <taxon>Agaricales</taxon>
        <taxon>Schizophyllaceae</taxon>
        <taxon>Schizophyllum</taxon>
    </lineage>
</organism>
<dbReference type="SUPFAM" id="SSF57667">
    <property type="entry name" value="beta-beta-alpha zinc fingers"/>
    <property type="match status" value="1"/>
</dbReference>
<dbReference type="PROSITE" id="PS50157">
    <property type="entry name" value="ZINC_FINGER_C2H2_2"/>
    <property type="match status" value="2"/>
</dbReference>
<evidence type="ECO:0000259" key="7">
    <source>
        <dbReference type="PROSITE" id="PS50157"/>
    </source>
</evidence>
<dbReference type="EMBL" id="GL377302">
    <property type="protein sequence ID" value="EFJ03206.1"/>
    <property type="molecule type" value="Genomic_DNA"/>
</dbReference>
<feature type="region of interest" description="Disordered" evidence="6">
    <location>
        <begin position="97"/>
        <end position="166"/>
    </location>
</feature>
<name>D8PS40_SCHCM</name>